<dbReference type="InterPro" id="IPR002156">
    <property type="entry name" value="RNaseH_domain"/>
</dbReference>
<evidence type="ECO:0000256" key="6">
    <source>
        <dbReference type="ARBA" id="ARBA00022722"/>
    </source>
</evidence>
<evidence type="ECO:0000256" key="1">
    <source>
        <dbReference type="ARBA" id="ARBA00001946"/>
    </source>
</evidence>
<evidence type="ECO:0000313" key="12">
    <source>
        <dbReference type="EMBL" id="KAL2651569.1"/>
    </source>
</evidence>
<dbReference type="InterPro" id="IPR037056">
    <property type="entry name" value="RNase_H1_N_sf"/>
</dbReference>
<keyword evidence="13" id="KW-1185">Reference proteome</keyword>
<evidence type="ECO:0000313" key="13">
    <source>
        <dbReference type="Proteomes" id="UP001605036"/>
    </source>
</evidence>
<dbReference type="Pfam" id="PF13456">
    <property type="entry name" value="RVT_3"/>
    <property type="match status" value="1"/>
</dbReference>
<proteinExistence type="inferred from homology"/>
<dbReference type="EC" id="3.1.26.4" evidence="4"/>
<dbReference type="FunFam" id="3.30.420.10:FF:000076">
    <property type="entry name" value="RBR-type E3 ubiquitin transferase"/>
    <property type="match status" value="1"/>
</dbReference>
<dbReference type="AlphaFoldDB" id="A0ABD1ZJE6"/>
<dbReference type="Gene3D" id="3.40.970.10">
    <property type="entry name" value="Ribonuclease H1, N-terminal domain"/>
    <property type="match status" value="1"/>
</dbReference>
<feature type="domain" description="RNase H type-1" evidence="11">
    <location>
        <begin position="109"/>
        <end position="240"/>
    </location>
</feature>
<evidence type="ECO:0000256" key="8">
    <source>
        <dbReference type="ARBA" id="ARBA00022759"/>
    </source>
</evidence>
<dbReference type="SUPFAM" id="SSF55658">
    <property type="entry name" value="L9 N-domain-like"/>
    <property type="match status" value="1"/>
</dbReference>
<evidence type="ECO:0000256" key="9">
    <source>
        <dbReference type="ARBA" id="ARBA00022801"/>
    </source>
</evidence>
<comment type="function">
    <text evidence="2">Endonuclease that specifically degrades the RNA of RNA-DNA hybrids.</text>
</comment>
<dbReference type="Proteomes" id="UP001605036">
    <property type="component" value="Unassembled WGS sequence"/>
</dbReference>
<accession>A0ABD1ZJE6</accession>
<dbReference type="InterPro" id="IPR036397">
    <property type="entry name" value="RNaseH_sf"/>
</dbReference>
<keyword evidence="6" id="KW-0540">Nuclease</keyword>
<keyword evidence="9" id="KW-0378">Hydrolase</keyword>
<reference evidence="12 13" key="1">
    <citation type="submission" date="2024-09" db="EMBL/GenBank/DDBJ databases">
        <title>Chromosome-scale assembly of Riccia fluitans.</title>
        <authorList>
            <person name="Paukszto L."/>
            <person name="Sawicki J."/>
            <person name="Karawczyk K."/>
            <person name="Piernik-Szablinska J."/>
            <person name="Szczecinska M."/>
            <person name="Mazdziarz M."/>
        </authorList>
    </citation>
    <scope>NUCLEOTIDE SEQUENCE [LARGE SCALE GENOMIC DNA]</scope>
    <source>
        <strain evidence="12">Rf_01</strain>
        <tissue evidence="12">Aerial parts of the thallus</tissue>
    </source>
</reference>
<keyword evidence="7" id="KW-0479">Metal-binding</keyword>
<dbReference type="PANTHER" id="PTHR46387">
    <property type="entry name" value="POLYNUCLEOTIDYL TRANSFERASE, RIBONUCLEASE H-LIKE SUPERFAMILY PROTEIN"/>
    <property type="match status" value="1"/>
</dbReference>
<evidence type="ECO:0000256" key="7">
    <source>
        <dbReference type="ARBA" id="ARBA00022723"/>
    </source>
</evidence>
<organism evidence="12 13">
    <name type="scientific">Riccia fluitans</name>
    <dbReference type="NCBI Taxonomy" id="41844"/>
    <lineage>
        <taxon>Eukaryota</taxon>
        <taxon>Viridiplantae</taxon>
        <taxon>Streptophyta</taxon>
        <taxon>Embryophyta</taxon>
        <taxon>Marchantiophyta</taxon>
        <taxon>Marchantiopsida</taxon>
        <taxon>Marchantiidae</taxon>
        <taxon>Marchantiales</taxon>
        <taxon>Ricciaceae</taxon>
        <taxon>Riccia</taxon>
    </lineage>
</organism>
<dbReference type="GO" id="GO:0046872">
    <property type="term" value="F:metal ion binding"/>
    <property type="evidence" value="ECO:0007669"/>
    <property type="project" value="UniProtKB-KW"/>
</dbReference>
<evidence type="ECO:0000256" key="2">
    <source>
        <dbReference type="ARBA" id="ARBA00004065"/>
    </source>
</evidence>
<dbReference type="CDD" id="cd09279">
    <property type="entry name" value="RNase_HI_like"/>
    <property type="match status" value="1"/>
</dbReference>
<dbReference type="PANTHER" id="PTHR46387:SF2">
    <property type="entry name" value="RIBONUCLEASE HI"/>
    <property type="match status" value="1"/>
</dbReference>
<dbReference type="Gene3D" id="3.30.420.10">
    <property type="entry name" value="Ribonuclease H-like superfamily/Ribonuclease H"/>
    <property type="match status" value="1"/>
</dbReference>
<keyword evidence="8" id="KW-0255">Endonuclease</keyword>
<evidence type="ECO:0000256" key="10">
    <source>
        <dbReference type="ARBA" id="ARBA00022842"/>
    </source>
</evidence>
<keyword evidence="10" id="KW-0460">Magnesium</keyword>
<evidence type="ECO:0000256" key="5">
    <source>
        <dbReference type="ARBA" id="ARBA00017721"/>
    </source>
</evidence>
<comment type="caution">
    <text evidence="12">The sequence shown here is derived from an EMBL/GenBank/DDBJ whole genome shotgun (WGS) entry which is preliminary data.</text>
</comment>
<dbReference type="SUPFAM" id="SSF53098">
    <property type="entry name" value="Ribonuclease H-like"/>
    <property type="match status" value="1"/>
</dbReference>
<dbReference type="GO" id="GO:0004523">
    <property type="term" value="F:RNA-DNA hybrid ribonuclease activity"/>
    <property type="evidence" value="ECO:0007669"/>
    <property type="project" value="UniProtKB-EC"/>
</dbReference>
<sequence length="254" mass="27538">MTASTRKYYAVKSGRNPGIYDTWDACQQQVKGFKGNEYKSFPTLEEAQQYVGCGGGRVTRAIAAEVPISVPEIQKPRHTLERSAFPLSSAVLDTRGTEISAASTTDRTRTEVYRLEYDGASKGNPGQAGAGALLRGPDGSVVCELTVGLGKATNNVAEYRGLIAGLKKARELGIQRIEAQGDSKLVTMQIREKWAVKNENLAVLCNEAKQLAGSFDSFEIRHVDREWNSAADALANKGVGLPEEKFVSAFVHPE</sequence>
<comment type="cofactor">
    <cofactor evidence="1">
        <name>Mg(2+)</name>
        <dbReference type="ChEBI" id="CHEBI:18420"/>
    </cofactor>
</comment>
<dbReference type="InterPro" id="IPR012337">
    <property type="entry name" value="RNaseH-like_sf"/>
</dbReference>
<dbReference type="InterPro" id="IPR011320">
    <property type="entry name" value="RNase_H1_N"/>
</dbReference>
<protein>
    <recommendedName>
        <fullName evidence="5">Ribonuclease H</fullName>
        <ecNumber evidence="4">3.1.26.4</ecNumber>
    </recommendedName>
</protein>
<gene>
    <name evidence="12" type="ORF">R1flu_019697</name>
</gene>
<dbReference type="InterPro" id="IPR009027">
    <property type="entry name" value="Ribosomal_bL9/RNase_H1_N"/>
</dbReference>
<name>A0ABD1ZJE6_9MARC</name>
<evidence type="ECO:0000259" key="11">
    <source>
        <dbReference type="PROSITE" id="PS50879"/>
    </source>
</evidence>
<comment type="similarity">
    <text evidence="3">Belongs to the RNase H family.</text>
</comment>
<dbReference type="FunFam" id="3.40.970.10:FF:000002">
    <property type="entry name" value="Ribonuclease H"/>
    <property type="match status" value="1"/>
</dbReference>
<evidence type="ECO:0000256" key="4">
    <source>
        <dbReference type="ARBA" id="ARBA00012180"/>
    </source>
</evidence>
<evidence type="ECO:0000256" key="3">
    <source>
        <dbReference type="ARBA" id="ARBA00005300"/>
    </source>
</evidence>
<dbReference type="Pfam" id="PF01693">
    <property type="entry name" value="Cauli_VI"/>
    <property type="match status" value="1"/>
</dbReference>
<dbReference type="EMBL" id="JBHFFA010000001">
    <property type="protein sequence ID" value="KAL2651569.1"/>
    <property type="molecule type" value="Genomic_DNA"/>
</dbReference>
<dbReference type="PROSITE" id="PS50879">
    <property type="entry name" value="RNASE_H_1"/>
    <property type="match status" value="1"/>
</dbReference>